<dbReference type="CDD" id="cd07516">
    <property type="entry name" value="HAD_Pase"/>
    <property type="match status" value="1"/>
</dbReference>
<dbReference type="Proteomes" id="UP000183028">
    <property type="component" value="Unassembled WGS sequence"/>
</dbReference>
<dbReference type="NCBIfam" id="TIGR00099">
    <property type="entry name" value="Cof-subfamily"/>
    <property type="match status" value="1"/>
</dbReference>
<evidence type="ECO:0000313" key="2">
    <source>
        <dbReference type="Proteomes" id="UP000183028"/>
    </source>
</evidence>
<accession>A0A1H6Q8M1</accession>
<gene>
    <name evidence="1" type="ORF">SAMN04487834_100289</name>
</gene>
<reference evidence="2" key="1">
    <citation type="submission" date="2016-10" db="EMBL/GenBank/DDBJ databases">
        <authorList>
            <person name="Varghese N."/>
        </authorList>
    </citation>
    <scope>NUCLEOTIDE SEQUENCE [LARGE SCALE GENOMIC DNA]</scope>
    <source>
        <strain evidence="2">DSM 20406</strain>
    </source>
</reference>
<dbReference type="STRING" id="322505.SAMN04487836_11030"/>
<name>A0A1H6Q8M1_9FIRM</name>
<dbReference type="PANTHER" id="PTHR10000">
    <property type="entry name" value="PHOSPHOSERINE PHOSPHATASE"/>
    <property type="match status" value="1"/>
</dbReference>
<dbReference type="NCBIfam" id="TIGR01484">
    <property type="entry name" value="HAD-SF-IIB"/>
    <property type="match status" value="1"/>
</dbReference>
<dbReference type="InterPro" id="IPR000150">
    <property type="entry name" value="Cof"/>
</dbReference>
<dbReference type="AlphaFoldDB" id="A0A1H6Q8M1"/>
<dbReference type="GeneID" id="54120612"/>
<dbReference type="GO" id="GO:0000287">
    <property type="term" value="F:magnesium ion binding"/>
    <property type="evidence" value="ECO:0007669"/>
    <property type="project" value="TreeGrafter"/>
</dbReference>
<dbReference type="InterPro" id="IPR006379">
    <property type="entry name" value="HAD-SF_hydro_IIB"/>
</dbReference>
<protein>
    <recommendedName>
        <fullName evidence="3">Haloacid dehalogenase-like hydrolase</fullName>
    </recommendedName>
</protein>
<dbReference type="GO" id="GO:0016791">
    <property type="term" value="F:phosphatase activity"/>
    <property type="evidence" value="ECO:0007669"/>
    <property type="project" value="UniProtKB-ARBA"/>
</dbReference>
<dbReference type="Gene3D" id="3.40.50.1000">
    <property type="entry name" value="HAD superfamily/HAD-like"/>
    <property type="match status" value="1"/>
</dbReference>
<sequence>MNEPKVIVLDIDGTLFDDEKKIQPKTKEFLIKAQERGNVVVLASGRPASGLWYIAEELKMSEHHGLLCCFNGSQVVDCTTTDILYNTPVDINKGREVLKHLRKFDVTPMLYKDAYLYVENAYAPKVEYESRLCKMMVCEVNDLAAFLNWGTNKILTAGDPAYLEKHAKEMAAPFKDQLNCMFTAPFYFEFTEKGIDKAKALDVALKKLGYTANDCIAFGDAENDLSIIKFAKTGVAMGNATNEVKNAADYVTQDNNHEGIYNALKKYMPSLLK</sequence>
<dbReference type="InterPro" id="IPR023214">
    <property type="entry name" value="HAD_sf"/>
</dbReference>
<dbReference type="SUPFAM" id="SSF56784">
    <property type="entry name" value="HAD-like"/>
    <property type="match status" value="1"/>
</dbReference>
<dbReference type="SFLD" id="SFLDG01144">
    <property type="entry name" value="C2.B.4:_PGP_Like"/>
    <property type="match status" value="1"/>
</dbReference>
<dbReference type="PROSITE" id="PS01229">
    <property type="entry name" value="COF_2"/>
    <property type="match status" value="1"/>
</dbReference>
<dbReference type="InterPro" id="IPR036412">
    <property type="entry name" value="HAD-like_sf"/>
</dbReference>
<dbReference type="Gene3D" id="3.30.1240.10">
    <property type="match status" value="1"/>
</dbReference>
<evidence type="ECO:0000313" key="1">
    <source>
        <dbReference type="EMBL" id="SEI40139.1"/>
    </source>
</evidence>
<dbReference type="OrthoDB" id="9790031at2"/>
<dbReference type="Pfam" id="PF08282">
    <property type="entry name" value="Hydrolase_3"/>
    <property type="match status" value="1"/>
</dbReference>
<proteinExistence type="predicted"/>
<dbReference type="EMBL" id="FNYK01000002">
    <property type="protein sequence ID" value="SEI40139.1"/>
    <property type="molecule type" value="Genomic_DNA"/>
</dbReference>
<keyword evidence="2" id="KW-1185">Reference proteome</keyword>
<dbReference type="PANTHER" id="PTHR10000:SF8">
    <property type="entry name" value="HAD SUPERFAMILY HYDROLASE-LIKE, TYPE 3"/>
    <property type="match status" value="1"/>
</dbReference>
<dbReference type="eggNOG" id="COG0561">
    <property type="taxonomic scope" value="Bacteria"/>
</dbReference>
<dbReference type="RefSeq" id="WP_033163216.1">
    <property type="nucleotide sequence ID" value="NZ_CACVPP010000019.1"/>
</dbReference>
<dbReference type="SFLD" id="SFLDS00003">
    <property type="entry name" value="Haloacid_Dehalogenase"/>
    <property type="match status" value="1"/>
</dbReference>
<dbReference type="SFLD" id="SFLDG01140">
    <property type="entry name" value="C2.B:_Phosphomannomutase_and_P"/>
    <property type="match status" value="1"/>
</dbReference>
<dbReference type="GO" id="GO:0005829">
    <property type="term" value="C:cytosol"/>
    <property type="evidence" value="ECO:0007669"/>
    <property type="project" value="TreeGrafter"/>
</dbReference>
<organism evidence="1 2">
    <name type="scientific">Sharpea azabuensis</name>
    <dbReference type="NCBI Taxonomy" id="322505"/>
    <lineage>
        <taxon>Bacteria</taxon>
        <taxon>Bacillati</taxon>
        <taxon>Bacillota</taxon>
        <taxon>Erysipelotrichia</taxon>
        <taxon>Erysipelotrichales</taxon>
        <taxon>Coprobacillaceae</taxon>
        <taxon>Sharpea</taxon>
    </lineage>
</organism>
<evidence type="ECO:0008006" key="3">
    <source>
        <dbReference type="Google" id="ProtNLM"/>
    </source>
</evidence>